<comment type="catalytic activity">
    <reaction evidence="12 13">
        <text>CO + 2 oxidized [2Fe-2S]-[ferredoxin] + H2O = 2 reduced [2Fe-2S]-[ferredoxin] + CO2 + 2 H(+)</text>
        <dbReference type="Rhea" id="RHEA:21040"/>
        <dbReference type="Rhea" id="RHEA-COMP:10000"/>
        <dbReference type="Rhea" id="RHEA-COMP:10001"/>
        <dbReference type="ChEBI" id="CHEBI:15377"/>
        <dbReference type="ChEBI" id="CHEBI:15378"/>
        <dbReference type="ChEBI" id="CHEBI:16526"/>
        <dbReference type="ChEBI" id="CHEBI:17245"/>
        <dbReference type="ChEBI" id="CHEBI:33737"/>
        <dbReference type="ChEBI" id="CHEBI:33738"/>
        <dbReference type="EC" id="1.2.7.4"/>
    </reaction>
</comment>
<organism evidence="15 16">
    <name type="scientific">Methanosarcina vacuolata Z-761</name>
    <dbReference type="NCBI Taxonomy" id="1434123"/>
    <lineage>
        <taxon>Archaea</taxon>
        <taxon>Methanobacteriati</taxon>
        <taxon>Methanobacteriota</taxon>
        <taxon>Stenosarchaea group</taxon>
        <taxon>Methanomicrobia</taxon>
        <taxon>Methanosarcinales</taxon>
        <taxon>Methanosarcinaceae</taxon>
        <taxon>Methanosarcina</taxon>
    </lineage>
</organism>
<reference evidence="15 16" key="1">
    <citation type="submission" date="2014-07" db="EMBL/GenBank/DDBJ databases">
        <title>Methanogenic archaea and the global carbon cycle.</title>
        <authorList>
            <person name="Henriksen J.R."/>
            <person name="Luke J."/>
            <person name="Reinhart S."/>
            <person name="Benedict M.N."/>
            <person name="Youngblut N.D."/>
            <person name="Metcalf M.E."/>
            <person name="Whitaker R.J."/>
            <person name="Metcalf W.W."/>
        </authorList>
    </citation>
    <scope>NUCLEOTIDE SEQUENCE [LARGE SCALE GENOMIC DNA]</scope>
    <source>
        <strain evidence="15 16">Z-761</strain>
    </source>
</reference>
<comment type="cofactor">
    <cofactor evidence="1">
        <name>[4Fe-4S] cluster</name>
        <dbReference type="ChEBI" id="CHEBI:49883"/>
    </cofactor>
</comment>
<dbReference type="GO" id="GO:0043885">
    <property type="term" value="F:anaerobic carbon-monoxide dehydrogenase activity"/>
    <property type="evidence" value="ECO:0007669"/>
    <property type="project" value="UniProtKB-UniRule"/>
</dbReference>
<keyword evidence="16" id="KW-1185">Reference proteome</keyword>
<dbReference type="GO" id="GO:0006091">
    <property type="term" value="P:generation of precursor metabolites and energy"/>
    <property type="evidence" value="ECO:0007669"/>
    <property type="project" value="InterPro"/>
</dbReference>
<evidence type="ECO:0000256" key="10">
    <source>
        <dbReference type="ARBA" id="ARBA00023014"/>
    </source>
</evidence>
<dbReference type="FunFam" id="3.40.50.2030:FF:000003">
    <property type="entry name" value="Carbon monoxide dehydrogenase"/>
    <property type="match status" value="1"/>
</dbReference>
<evidence type="ECO:0000256" key="3">
    <source>
        <dbReference type="ARBA" id="ARBA00010689"/>
    </source>
</evidence>
<feature type="binding site" evidence="14">
    <location>
        <position position="549"/>
    </location>
    <ligand>
        <name>[Ni-4Fe-4S] cluster</name>
        <dbReference type="ChEBI" id="CHEBI:47739"/>
    </ligand>
</feature>
<dbReference type="Proteomes" id="UP000033096">
    <property type="component" value="Chromosome"/>
</dbReference>
<dbReference type="CDD" id="cd01915">
    <property type="entry name" value="CODH"/>
    <property type="match status" value="1"/>
</dbReference>
<proteinExistence type="inferred from homology"/>
<dbReference type="GO" id="GO:0050418">
    <property type="term" value="F:hydroxylamine reductase activity"/>
    <property type="evidence" value="ECO:0007669"/>
    <property type="project" value="TreeGrafter"/>
</dbReference>
<dbReference type="KEGG" id="mvc:MSVAZ_2495"/>
<dbReference type="AlphaFoldDB" id="A0A0E3Q5H5"/>
<dbReference type="GO" id="GO:0016151">
    <property type="term" value="F:nickel cation binding"/>
    <property type="evidence" value="ECO:0007669"/>
    <property type="project" value="InterPro"/>
</dbReference>
<comment type="function">
    <text evidence="2">CODH oxidizes carbon monoxide coupled, via CooF, to the reduction of a hydrogen cation by a hydrogenase (possibly CooH).</text>
</comment>
<comment type="cofactor">
    <cofactor evidence="11">
        <name>[Ni-4Fe-5S] cluster</name>
        <dbReference type="ChEBI" id="CHEBI:177874"/>
    </cofactor>
</comment>
<feature type="binding site" evidence="14">
    <location>
        <position position="508"/>
    </location>
    <ligand>
        <name>[Ni-4Fe-4S] cluster</name>
        <dbReference type="ChEBI" id="CHEBI:47739"/>
    </ligand>
</feature>
<dbReference type="Gene3D" id="3.40.50.2030">
    <property type="match status" value="2"/>
</dbReference>
<dbReference type="HOGENOM" id="CLU_030631_0_0_2"/>
<dbReference type="GO" id="GO:0051539">
    <property type="term" value="F:4 iron, 4 sulfur cluster binding"/>
    <property type="evidence" value="ECO:0007669"/>
    <property type="project" value="UniProtKB-UniRule"/>
</dbReference>
<dbReference type="Gene3D" id="1.20.1270.30">
    <property type="match status" value="1"/>
</dbReference>
<dbReference type="InterPro" id="IPR004137">
    <property type="entry name" value="HCP/CODH"/>
</dbReference>
<feature type="binding site" evidence="14">
    <location>
        <position position="288"/>
    </location>
    <ligand>
        <name>[Ni-4Fe-4S] cluster</name>
        <dbReference type="ChEBI" id="CHEBI:47739"/>
    </ligand>
</feature>
<dbReference type="PIRSF" id="PIRSF005023">
    <property type="entry name" value="CODH"/>
    <property type="match status" value="1"/>
</dbReference>
<feature type="binding site" evidence="14">
    <location>
        <position position="80"/>
    </location>
    <ligand>
        <name>[4Fe-4S] cluster</name>
        <dbReference type="ChEBI" id="CHEBI:49883"/>
        <label>2</label>
    </ligand>
</feature>
<keyword evidence="6 14" id="KW-0533">Nickel</keyword>
<dbReference type="InterPro" id="IPR011254">
    <property type="entry name" value="Prismane-like_sf"/>
</dbReference>
<evidence type="ECO:0000256" key="11">
    <source>
        <dbReference type="ARBA" id="ARBA00034454"/>
    </source>
</evidence>
<feature type="binding site" evidence="14">
    <location>
        <position position="477"/>
    </location>
    <ligand>
        <name>[Ni-4Fe-4S] cluster</name>
        <dbReference type="ChEBI" id="CHEBI:47739"/>
    </ligand>
</feature>
<dbReference type="SUPFAM" id="SSF56821">
    <property type="entry name" value="Prismane protein-like"/>
    <property type="match status" value="1"/>
</dbReference>
<comment type="similarity">
    <text evidence="3">Belongs to the Ni-containing carbon monoxide dehydrogenase family.</text>
</comment>
<dbReference type="InterPro" id="IPR016099">
    <property type="entry name" value="Prismane-like_a/b-sand"/>
</dbReference>
<feature type="binding site" evidence="14">
    <location>
        <position position="367"/>
    </location>
    <ligand>
        <name>[Ni-4Fe-4S] cluster</name>
        <dbReference type="ChEBI" id="CHEBI:47739"/>
    </ligand>
</feature>
<evidence type="ECO:0000256" key="9">
    <source>
        <dbReference type="ARBA" id="ARBA00023004"/>
    </source>
</evidence>
<feature type="binding site" evidence="14">
    <location>
        <position position="77"/>
    </location>
    <ligand>
        <name>[4Fe-4S] cluster</name>
        <dbReference type="ChEBI" id="CHEBI:49883"/>
        <label>2</label>
    </ligand>
</feature>
<dbReference type="EMBL" id="CP009520">
    <property type="protein sequence ID" value="AKB44764.1"/>
    <property type="molecule type" value="Genomic_DNA"/>
</dbReference>
<dbReference type="GO" id="GO:0042542">
    <property type="term" value="P:response to hydrogen peroxide"/>
    <property type="evidence" value="ECO:0007669"/>
    <property type="project" value="TreeGrafter"/>
</dbReference>
<dbReference type="Pfam" id="PF03063">
    <property type="entry name" value="Prismane"/>
    <property type="match status" value="1"/>
</dbReference>
<keyword evidence="5 13" id="KW-0004">4Fe-4S</keyword>
<name>A0A0E3Q5H5_9EURY</name>
<dbReference type="PANTHER" id="PTHR30109:SF4">
    <property type="entry name" value="CARBON MONOXIDE DEHYDROGENASE"/>
    <property type="match status" value="1"/>
</dbReference>
<evidence type="ECO:0000256" key="8">
    <source>
        <dbReference type="ARBA" id="ARBA00023002"/>
    </source>
</evidence>
<feature type="binding site" evidence="14">
    <location>
        <position position="85"/>
    </location>
    <ligand>
        <name>[4Fe-4S] cluster</name>
        <dbReference type="ChEBI" id="CHEBI:49883"/>
        <label>2</label>
    </ligand>
</feature>
<dbReference type="InterPro" id="IPR016101">
    <property type="entry name" value="CO_DH_a-bundle"/>
</dbReference>
<feature type="binding site" evidence="14">
    <location>
        <position position="97"/>
    </location>
    <ligand>
        <name>[4Fe-4S] cluster</name>
        <dbReference type="ChEBI" id="CHEBI:49883"/>
        <label>2</label>
    </ligand>
</feature>
<dbReference type="NCBIfam" id="TIGR01702">
    <property type="entry name" value="CO_DH_cata"/>
    <property type="match status" value="1"/>
</dbReference>
<dbReference type="PANTHER" id="PTHR30109">
    <property type="entry name" value="HYDROXYLAMINE REDUCTASE"/>
    <property type="match status" value="1"/>
</dbReference>
<evidence type="ECO:0000256" key="1">
    <source>
        <dbReference type="ARBA" id="ARBA00001966"/>
    </source>
</evidence>
<evidence type="ECO:0000256" key="6">
    <source>
        <dbReference type="ARBA" id="ARBA00022596"/>
    </source>
</evidence>
<evidence type="ECO:0000256" key="7">
    <source>
        <dbReference type="ARBA" id="ARBA00022723"/>
    </source>
</evidence>
<evidence type="ECO:0000256" key="2">
    <source>
        <dbReference type="ARBA" id="ARBA00002452"/>
    </source>
</evidence>
<comment type="subunit">
    <text evidence="4">Homodimer.</text>
</comment>
<evidence type="ECO:0000256" key="13">
    <source>
        <dbReference type="PIRNR" id="PIRNR005023"/>
    </source>
</evidence>
<sequence length="658" mass="71937">MPEIAFLVLKKKPEKGNHNGETITMDKERISYHESVLNMYERIKKDGMTNVWDRYEAQGMGGNPDKRCAFCMGGVRCDLCSNGPCRSDAAKDKRGVCGITADGMAMRMMLLRNVMGASTYHYHTDQTIRTLKETARGNTPYTIREPEKLRTFASRLGLKTEGSDSEVALRLCEFVEKEFNKPAYEPSQIVEFLAPPERKEKWRALDIFPGGIYGEMMLSTSSCLTNVDGYYASLALKAMRLGIAMGYQSQIVNEYCQDILFGIPSPHTMRVDLGVLDPEYVNVLPNGHEPFIGFAMVQLARKPEWQEKAKTAGAKGLRVIASIETGQEMIQRWEEDNAFYGFTGNWISQEAVFASGSVDLFAADMNCSLPVAPLYAEKYNFKLMPVSELVAFEGIEERLNYNPTEAEKQAAQLLDMAIENFKKRKSSIESVSKLPMKEAVVGFSNESILAALGGSFDPLLDAIKNGAIKGIVGMVSCTTLRDYGQDVHSVAVVKELIKRNILVLSLGCGNGAMQVAGLCIPEAREFAGDSLKAVCKALGIPPVLSFGTCTDTGRLADLLGAISGALGGVPVPDLPVAAAAPEYMEQKATIDAIFALALGLYTYVNPVPTVTGAPNLVKLLTEDCREVTGGVMNVEKDAVKAVDGIEQHIMEKRKKLGI</sequence>
<protein>
    <recommendedName>
        <fullName evidence="13">Carbon monoxide dehydrogenase</fullName>
        <ecNumber evidence="13">1.2.7.4</ecNumber>
    </recommendedName>
</protein>
<keyword evidence="9 13" id="KW-0408">Iron</keyword>
<feature type="binding site" evidence="14">
    <location>
        <position position="68"/>
    </location>
    <ligand>
        <name>[4Fe-4S] cluster</name>
        <dbReference type="ChEBI" id="CHEBI:49883"/>
        <label>1</label>
        <note>ligand shared between dimeric partners</note>
    </ligand>
</feature>
<evidence type="ECO:0000313" key="16">
    <source>
        <dbReference type="Proteomes" id="UP000033096"/>
    </source>
</evidence>
<evidence type="ECO:0000256" key="12">
    <source>
        <dbReference type="ARBA" id="ARBA00048733"/>
    </source>
</evidence>
<evidence type="ECO:0000256" key="14">
    <source>
        <dbReference type="PIRSR" id="PIRSR005023-1"/>
    </source>
</evidence>
<accession>A0A0E3Q5H5</accession>
<gene>
    <name evidence="15" type="ORF">MSVAZ_2495</name>
</gene>
<evidence type="ECO:0000256" key="4">
    <source>
        <dbReference type="ARBA" id="ARBA00011738"/>
    </source>
</evidence>
<keyword evidence="8 13" id="KW-0560">Oxidoreductase</keyword>
<keyword evidence="10 13" id="KW-0411">Iron-sulfur</keyword>
<keyword evidence="7 13" id="KW-0479">Metal-binding</keyword>
<dbReference type="InterPro" id="IPR010047">
    <property type="entry name" value="CODH"/>
</dbReference>
<evidence type="ECO:0000256" key="5">
    <source>
        <dbReference type="ARBA" id="ARBA00022485"/>
    </source>
</evidence>
<evidence type="ECO:0000313" key="15">
    <source>
        <dbReference type="EMBL" id="AKB44764.1"/>
    </source>
</evidence>
<dbReference type="EC" id="1.2.7.4" evidence="13"/>
<dbReference type="PATRIC" id="fig|1434123.4.peg.3051"/>
<dbReference type="FunFam" id="1.20.1270.30:FF:000001">
    <property type="entry name" value="Carbon monoxide dehydrogenase"/>
    <property type="match status" value="1"/>
</dbReference>
<dbReference type="GO" id="GO:0004601">
    <property type="term" value="F:peroxidase activity"/>
    <property type="evidence" value="ECO:0007669"/>
    <property type="project" value="TreeGrafter"/>
</dbReference>
<dbReference type="STRING" id="1434123.MSVAZ_2495"/>